<feature type="transmembrane region" description="Helical" evidence="3">
    <location>
        <begin position="1785"/>
        <end position="1809"/>
    </location>
</feature>
<evidence type="ECO:0000259" key="4">
    <source>
        <dbReference type="Pfam" id="PF20155"/>
    </source>
</evidence>
<feature type="transmembrane region" description="Helical" evidence="3">
    <location>
        <begin position="946"/>
        <end position="966"/>
    </location>
</feature>
<feature type="transmembrane region" description="Helical" evidence="3">
    <location>
        <begin position="830"/>
        <end position="851"/>
    </location>
</feature>
<keyword evidence="3" id="KW-0472">Membrane</keyword>
<feature type="transmembrane region" description="Helical" evidence="3">
    <location>
        <begin position="920"/>
        <end position="939"/>
    </location>
</feature>
<dbReference type="InterPro" id="IPR027267">
    <property type="entry name" value="AH/BAR_dom_sf"/>
</dbReference>
<keyword evidence="1" id="KW-1245">Viral tail assembly</keyword>
<feature type="transmembrane region" description="Helical" evidence="3">
    <location>
        <begin position="1087"/>
        <end position="1112"/>
    </location>
</feature>
<sequence>MATIDERVVAMKFDNTQFKAKSQETIADLQKLESTIDSGATKNLGSALGSTFSNALRVVDSSTGGILSSLGLIQKSASDVDMSGLSNGVEDATSKFSMLENIAVGALHNIGAKLADSGLNVAKAFTIQGAMDGFKEYELQINSVQTILANTQSKGSTLADVNKTLDDLNAYADRTIYNFGEMTKNIGTFTAAGVGLEDSAKAIKGIANLAALSGANSEKASSAMYQLSQAIAADKVGLEDWNSVVHSDMGGEIFQKSLFDTAKAMGTLKNAGNMTFEEWTKNYKPFRETLADGWLTGKVLTKTLEKFTGDLSDEQLREQGYTEEQIASIQKLAQTANGAAQDVKTFTQMIGTINESIGSGWAQSWRIIIGDFEEAKVLWTRVSKVISGAVDQSAKSRNELLQGWSDAGGRTIVIDSLVRVFNGLYSIVGQVGRAFSQIFPPMTVAQVMKLTRSFEDLSYKLTPSIETVVNLGRTFKGFFALLHIGWSLIKAVGSMIAKIFGASGGAAGGLLSMTASLGDFLVKLDESIQNGKLFENIFGKAGTFIAGVFEWIGKSVDDTSVAWGKFLDFVHKVTNGLIKIFNILTSGKYQDGTFMGLKSDAGFIKFLIKVHDLVTSFIDKIKSFSFLDWFNVSAGIGGVGILALFAKIVSQLKAIMALKEKIPFLNGEGLKGLFAMLRGGGGDGDEKGGKDAPGIVEQLTGAFEKMQQALKARALLQIAAAILALAAAILILSSIDGGKLAQATAAVGALMAELMLALAGMTFLTKGSGFVKLAGIAGAIVAISAAIVILAGVMKLMSKMSWEEIGKGLASIGGAFLIIAIGAKLMPAKLLLGTAFAMVPLANAIAILVHAIGDVSKLSWEEIGKGLATMAGAMLLMAGTLRLIPTKTAFLLGLTLNAFAGSMVVLASALKSFGEMQWDAIGRGLAAMAGGLLIMVGAFRLMPADGALSAVGIFVMANALVVMAQAFNMFGTMSIESIAHSLVAVAVGLLLMVGAVKLMPDTGVFAAVGILVMANALVIMGQALTAIGGLSIRQIVKGLIGLGGAMVILVAAANLMNGALAGAAAMVIVAAAITLIVPPLVTLSKLTAGQILTALLGLAGAFTVLGVAAALMTPLLPSLLGLAGAVALLGLGTLAAGVGLTALAAGLATLAAVGASGVDGLVNLLLFIPKLFKAVALGLVDFLGALAEHAGGLGKSMVILFTTMFGALIESGTQLMPKLINFIVTLILALLDAADRTIPKWIETFTHLMIEGLNAIRILTPLIVQTGEDVFMAFIDGINDLIPRMAESGQNAILRMLDGVNEFLPRAIDMGVTIIWNFLDGIERAQYLITNKMFDTAVNMINNLADAIRRNKKPLQEAGHNLASALLDGMFDGIAKNAQKVLDSLSSLGKRMRNVTAAVLGIHSPSRVFREFGMFTMLGLAGGIDANAEKPLNASQGVAESLISIARNVLGIQSPSRVFHGIGENVNQGMARGIDDSAKAPQQALGNNLDRMIAITNDKGAQIAAAGGSFIDTLYASLSETDFSKRVGGIFFEAQRKRDEAIAAKREKYEEEAEKLQEEIESAQDAAEKAREDAANAQEDAAKVAADAKKDETAKRRAQQKADRAKKNVAKADKKYQKALEKASKLEAERAGFEAGEAYGEGMADGIENNKDRIKTLVEYIMDELTAEQQKLKTEVENVVNVFDGISKIRSSVTSITDAAKDFVRAFNRMRNASSDRSFKRNLGYMLDSVIQMGQGVGGIIDTFSKFSPMLKILLTNFESTLPAIAAMVQPFAPMLAQALGGGLASAAAAITGPTGLIIAGLGALFVFLKDQAGNRKIMKTFMSLWTGLIDFMKTLPSRLTGFVKTMLKGLIQTIKDLPTLIGTLVNGLIELFVVLLGELPKSGGDIIAALVKALIWIVLNSPRLFVDLATAIVEALANGLSRAFVTLIDFLVNPFKWLHDRAKSTSDMDDVGAHILQTLWQSLVRLGAAMLQLLLSPFRALKRLIFGELDLSEAGGNMVQGLVNGVRNRINNAVESARGLGSMVMNGFKSVLGIHSPSTVFEEFGHFLVEGLAAGMDDESTVQNGVDSMKDALMRAMDEIEDNFNSEISPTITPVVNLDQAKRDMDALNRSIPINNTYSEAAKASTEVDTAADVKAAGDTNITNIEYVQNNTSPQALSTYEIYRNTQKQLADLKKRNP</sequence>
<evidence type="ECO:0000256" key="2">
    <source>
        <dbReference type="SAM" id="MobiDB-lite"/>
    </source>
</evidence>
<feature type="transmembrane region" description="Helical" evidence="3">
    <location>
        <begin position="629"/>
        <end position="649"/>
    </location>
</feature>
<dbReference type="Gene3D" id="1.20.1270.60">
    <property type="entry name" value="Arfaptin homology (AH) domain/BAR domain"/>
    <property type="match status" value="1"/>
</dbReference>
<reference evidence="5" key="1">
    <citation type="journal article" date="2021" name="Proc. Natl. Acad. Sci. U.S.A.">
        <title>A Catalog of Tens of Thousands of Viruses from Human Metagenomes Reveals Hidden Associations with Chronic Diseases.</title>
        <authorList>
            <person name="Tisza M.J."/>
            <person name="Buck C.B."/>
        </authorList>
    </citation>
    <scope>NUCLEOTIDE SEQUENCE</scope>
    <source>
        <strain evidence="5">Ctj7g1</strain>
    </source>
</reference>
<feature type="transmembrane region" description="Helical" evidence="3">
    <location>
        <begin position="1060"/>
        <end position="1081"/>
    </location>
</feature>
<dbReference type="EMBL" id="BK015796">
    <property type="protein sequence ID" value="DAE25280.1"/>
    <property type="molecule type" value="Genomic_DNA"/>
</dbReference>
<feature type="transmembrane region" description="Helical" evidence="3">
    <location>
        <begin position="1003"/>
        <end position="1023"/>
    </location>
</feature>
<accession>A0A8S5R1Q5</accession>
<feature type="transmembrane region" description="Helical" evidence="3">
    <location>
        <begin position="1119"/>
        <end position="1148"/>
    </location>
</feature>
<dbReference type="GO" id="GO:0098003">
    <property type="term" value="P:viral tail assembly"/>
    <property type="evidence" value="ECO:0007669"/>
    <property type="project" value="UniProtKB-KW"/>
</dbReference>
<feature type="transmembrane region" description="Helical" evidence="3">
    <location>
        <begin position="741"/>
        <end position="761"/>
    </location>
</feature>
<feature type="domain" description="Tape measure protein N-terminal" evidence="4">
    <location>
        <begin position="155"/>
        <end position="314"/>
    </location>
</feature>
<feature type="transmembrane region" description="Helical" evidence="3">
    <location>
        <begin position="714"/>
        <end position="735"/>
    </location>
</feature>
<dbReference type="InterPro" id="IPR013491">
    <property type="entry name" value="Tape_meas_N"/>
</dbReference>
<organism evidence="5">
    <name type="scientific">Siphoviridae sp. ctj7g1</name>
    <dbReference type="NCBI Taxonomy" id="2826438"/>
    <lineage>
        <taxon>Viruses</taxon>
        <taxon>Duplodnaviria</taxon>
        <taxon>Heunggongvirae</taxon>
        <taxon>Uroviricota</taxon>
        <taxon>Caudoviricetes</taxon>
    </lineage>
</organism>
<dbReference type="Pfam" id="PF20155">
    <property type="entry name" value="TMP_3"/>
    <property type="match status" value="1"/>
</dbReference>
<proteinExistence type="predicted"/>
<evidence type="ECO:0000256" key="3">
    <source>
        <dbReference type="SAM" id="Phobius"/>
    </source>
</evidence>
<keyword evidence="3" id="KW-0812">Transmembrane</keyword>
<name>A0A8S5R1Q5_9CAUD</name>
<feature type="transmembrane region" description="Helical" evidence="3">
    <location>
        <begin position="891"/>
        <end position="914"/>
    </location>
</feature>
<feature type="transmembrane region" description="Helical" evidence="3">
    <location>
        <begin position="1035"/>
        <end position="1053"/>
    </location>
</feature>
<evidence type="ECO:0000313" key="5">
    <source>
        <dbReference type="EMBL" id="DAE25280.1"/>
    </source>
</evidence>
<feature type="region of interest" description="Disordered" evidence="2">
    <location>
        <begin position="1559"/>
        <end position="1608"/>
    </location>
</feature>
<feature type="transmembrane region" description="Helical" evidence="3">
    <location>
        <begin position="773"/>
        <end position="793"/>
    </location>
</feature>
<feature type="transmembrane region" description="Helical" evidence="3">
    <location>
        <begin position="805"/>
        <end position="823"/>
    </location>
</feature>
<feature type="transmembrane region" description="Helical" evidence="3">
    <location>
        <begin position="978"/>
        <end position="996"/>
    </location>
</feature>
<feature type="transmembrane region" description="Helical" evidence="3">
    <location>
        <begin position="863"/>
        <end position="884"/>
    </location>
</feature>
<keyword evidence="3" id="KW-1133">Transmembrane helix</keyword>
<protein>
    <submittedName>
        <fullName evidence="5">Tail tape measure</fullName>
    </submittedName>
</protein>
<feature type="compositionally biased region" description="Basic and acidic residues" evidence="2">
    <location>
        <begin position="1566"/>
        <end position="1608"/>
    </location>
</feature>
<evidence type="ECO:0000256" key="1">
    <source>
        <dbReference type="ARBA" id="ARBA00022465"/>
    </source>
</evidence>
<dbReference type="NCBIfam" id="TIGR02675">
    <property type="entry name" value="tape_meas_nterm"/>
    <property type="match status" value="1"/>
</dbReference>
<keyword evidence="1" id="KW-1188">Viral release from host cell</keyword>